<evidence type="ECO:0000313" key="3">
    <source>
        <dbReference type="Proteomes" id="UP001196413"/>
    </source>
</evidence>
<sequence length="113" mass="12856">MVTIRIITITMITTTMITITNFTIVTITSTIISVTIISITIIYQGTDVILGVRARAEPHTPSGSSGPQQELRAQKSRLFNKHFKLDKDHFCTSIEMYVLRFSYSRQKEKAFLE</sequence>
<accession>A0AAD5QII3</accession>
<keyword evidence="3" id="KW-1185">Reference proteome</keyword>
<protein>
    <submittedName>
        <fullName evidence="2">Uncharacterized protein</fullName>
    </submittedName>
</protein>
<organism evidence="2 3">
    <name type="scientific">Parelaphostrongylus tenuis</name>
    <name type="common">Meningeal worm</name>
    <dbReference type="NCBI Taxonomy" id="148309"/>
    <lineage>
        <taxon>Eukaryota</taxon>
        <taxon>Metazoa</taxon>
        <taxon>Ecdysozoa</taxon>
        <taxon>Nematoda</taxon>
        <taxon>Chromadorea</taxon>
        <taxon>Rhabditida</taxon>
        <taxon>Rhabditina</taxon>
        <taxon>Rhabditomorpha</taxon>
        <taxon>Strongyloidea</taxon>
        <taxon>Metastrongylidae</taxon>
        <taxon>Parelaphostrongylus</taxon>
    </lineage>
</organism>
<evidence type="ECO:0000256" key="1">
    <source>
        <dbReference type="SAM" id="Phobius"/>
    </source>
</evidence>
<dbReference type="EMBL" id="JAHQIW010000424">
    <property type="protein sequence ID" value="KAJ1348071.1"/>
    <property type="molecule type" value="Genomic_DNA"/>
</dbReference>
<keyword evidence="1" id="KW-0472">Membrane</keyword>
<name>A0AAD5QII3_PARTN</name>
<evidence type="ECO:0000313" key="2">
    <source>
        <dbReference type="EMBL" id="KAJ1348071.1"/>
    </source>
</evidence>
<comment type="caution">
    <text evidence="2">The sequence shown here is derived from an EMBL/GenBank/DDBJ whole genome shotgun (WGS) entry which is preliminary data.</text>
</comment>
<feature type="transmembrane region" description="Helical" evidence="1">
    <location>
        <begin position="21"/>
        <end position="43"/>
    </location>
</feature>
<keyword evidence="1" id="KW-0812">Transmembrane</keyword>
<dbReference type="AlphaFoldDB" id="A0AAD5QII3"/>
<reference evidence="2" key="1">
    <citation type="submission" date="2021-06" db="EMBL/GenBank/DDBJ databases">
        <title>Parelaphostrongylus tenuis whole genome reference sequence.</title>
        <authorList>
            <person name="Garwood T.J."/>
            <person name="Larsen P.A."/>
            <person name="Fountain-Jones N.M."/>
            <person name="Garbe J.R."/>
            <person name="Macchietto M.G."/>
            <person name="Kania S.A."/>
            <person name="Gerhold R.W."/>
            <person name="Richards J.E."/>
            <person name="Wolf T.M."/>
        </authorList>
    </citation>
    <scope>NUCLEOTIDE SEQUENCE</scope>
    <source>
        <strain evidence="2">MNPRO001-30</strain>
        <tissue evidence="2">Meninges</tissue>
    </source>
</reference>
<dbReference type="Proteomes" id="UP001196413">
    <property type="component" value="Unassembled WGS sequence"/>
</dbReference>
<gene>
    <name evidence="2" type="ORF">KIN20_003289</name>
</gene>
<keyword evidence="1" id="KW-1133">Transmembrane helix</keyword>
<proteinExistence type="predicted"/>